<organism evidence="1 2">
    <name type="scientific">Portunus trituberculatus</name>
    <name type="common">Swimming crab</name>
    <name type="synonym">Neptunus trituberculatus</name>
    <dbReference type="NCBI Taxonomy" id="210409"/>
    <lineage>
        <taxon>Eukaryota</taxon>
        <taxon>Metazoa</taxon>
        <taxon>Ecdysozoa</taxon>
        <taxon>Arthropoda</taxon>
        <taxon>Crustacea</taxon>
        <taxon>Multicrustacea</taxon>
        <taxon>Malacostraca</taxon>
        <taxon>Eumalacostraca</taxon>
        <taxon>Eucarida</taxon>
        <taxon>Decapoda</taxon>
        <taxon>Pleocyemata</taxon>
        <taxon>Brachyura</taxon>
        <taxon>Eubrachyura</taxon>
        <taxon>Portunoidea</taxon>
        <taxon>Portunidae</taxon>
        <taxon>Portuninae</taxon>
        <taxon>Portunus</taxon>
    </lineage>
</organism>
<gene>
    <name evidence="1" type="ORF">E2C01_041958</name>
</gene>
<name>A0A5B7FL86_PORTR</name>
<comment type="caution">
    <text evidence="1">The sequence shown here is derived from an EMBL/GenBank/DDBJ whole genome shotgun (WGS) entry which is preliminary data.</text>
</comment>
<dbReference type="Proteomes" id="UP000324222">
    <property type="component" value="Unassembled WGS sequence"/>
</dbReference>
<protein>
    <recommendedName>
        <fullName evidence="3">Reverse transcriptase zinc-binding domain-containing protein</fullName>
    </recommendedName>
</protein>
<accession>A0A5B7FL86</accession>
<keyword evidence="2" id="KW-1185">Reference proteome</keyword>
<reference evidence="1 2" key="1">
    <citation type="submission" date="2019-05" db="EMBL/GenBank/DDBJ databases">
        <title>Another draft genome of Portunus trituberculatus and its Hox gene families provides insights of decapod evolution.</title>
        <authorList>
            <person name="Jeong J.-H."/>
            <person name="Song I."/>
            <person name="Kim S."/>
            <person name="Choi T."/>
            <person name="Kim D."/>
            <person name="Ryu S."/>
            <person name="Kim W."/>
        </authorList>
    </citation>
    <scope>NUCLEOTIDE SEQUENCE [LARGE SCALE GENOMIC DNA]</scope>
    <source>
        <tissue evidence="1">Muscle</tissue>
    </source>
</reference>
<dbReference type="AlphaFoldDB" id="A0A5B7FL86"/>
<evidence type="ECO:0008006" key="3">
    <source>
        <dbReference type="Google" id="ProtNLM"/>
    </source>
</evidence>
<proteinExistence type="predicted"/>
<sequence length="106" mass="11876">MSAVTRFKVSQSRKGTQARAAIAHLRLGHTRLRAHLHLLRLSPDLFCPWCRTTPKTIEHFLLRCLRFHFHTALHSQLSALAITTLDLPILLAASGVPASCCPKPYL</sequence>
<evidence type="ECO:0000313" key="1">
    <source>
        <dbReference type="EMBL" id="MPC48191.1"/>
    </source>
</evidence>
<dbReference type="EMBL" id="VSRR010008149">
    <property type="protein sequence ID" value="MPC48191.1"/>
    <property type="molecule type" value="Genomic_DNA"/>
</dbReference>
<evidence type="ECO:0000313" key="2">
    <source>
        <dbReference type="Proteomes" id="UP000324222"/>
    </source>
</evidence>